<protein>
    <submittedName>
        <fullName evidence="1">Winged helix DNA-binding domain-containing protein</fullName>
    </submittedName>
</protein>
<keyword evidence="2" id="KW-1185">Reference proteome</keyword>
<dbReference type="InterPro" id="IPR009351">
    <property type="entry name" value="AlkZ-like"/>
</dbReference>
<keyword evidence="1" id="KW-0238">DNA-binding</keyword>
<dbReference type="PANTHER" id="PTHR38479:SF2">
    <property type="entry name" value="WINGED HELIX DNA-BINDING DOMAIN-CONTAINING PROTEIN"/>
    <property type="match status" value="1"/>
</dbReference>
<comment type="caution">
    <text evidence="1">The sequence shown here is derived from an EMBL/GenBank/DDBJ whole genome shotgun (WGS) entry which is preliminary data.</text>
</comment>
<evidence type="ECO:0000313" key="1">
    <source>
        <dbReference type="EMBL" id="MCE7002319.1"/>
    </source>
</evidence>
<dbReference type="GO" id="GO:0003677">
    <property type="term" value="F:DNA binding"/>
    <property type="evidence" value="ECO:0007669"/>
    <property type="project" value="UniProtKB-KW"/>
</dbReference>
<dbReference type="Pfam" id="PF06224">
    <property type="entry name" value="AlkZ-like"/>
    <property type="match status" value="1"/>
</dbReference>
<dbReference type="RefSeq" id="WP_233723343.1">
    <property type="nucleotide sequence ID" value="NZ_JAJVCN010000001.1"/>
</dbReference>
<gene>
    <name evidence="1" type="ORF">LWC34_05665</name>
</gene>
<name>A0ABS8Z5L6_9PSEU</name>
<sequence>MLSDRELTVAYLARQMLLERLDRPVGRAVQALGALQAQYSPSPYVALFARLASFDAGQLESALKRGSVVKSTLMRGTLHLEGI</sequence>
<reference evidence="1 2" key="1">
    <citation type="submission" date="2021-12" db="EMBL/GenBank/DDBJ databases">
        <title>Genome sequence of Kibdelosporangium philippinense ATCC 49844.</title>
        <authorList>
            <person name="Fedorov E.A."/>
            <person name="Omeragic M."/>
            <person name="Shalygina K.F."/>
            <person name="Maclea K.S."/>
        </authorList>
    </citation>
    <scope>NUCLEOTIDE SEQUENCE [LARGE SCALE GENOMIC DNA]</scope>
    <source>
        <strain evidence="1 2">ATCC 49844</strain>
    </source>
</reference>
<proteinExistence type="predicted"/>
<dbReference type="PANTHER" id="PTHR38479">
    <property type="entry name" value="LMO0824 PROTEIN"/>
    <property type="match status" value="1"/>
</dbReference>
<evidence type="ECO:0000313" key="2">
    <source>
        <dbReference type="Proteomes" id="UP001521150"/>
    </source>
</evidence>
<accession>A0ABS8Z5L6</accession>
<dbReference type="Proteomes" id="UP001521150">
    <property type="component" value="Unassembled WGS sequence"/>
</dbReference>
<organism evidence="1 2">
    <name type="scientific">Kibdelosporangium philippinense</name>
    <dbReference type="NCBI Taxonomy" id="211113"/>
    <lineage>
        <taxon>Bacteria</taxon>
        <taxon>Bacillati</taxon>
        <taxon>Actinomycetota</taxon>
        <taxon>Actinomycetes</taxon>
        <taxon>Pseudonocardiales</taxon>
        <taxon>Pseudonocardiaceae</taxon>
        <taxon>Kibdelosporangium</taxon>
    </lineage>
</organism>
<dbReference type="EMBL" id="JAJVCN010000001">
    <property type="protein sequence ID" value="MCE7002319.1"/>
    <property type="molecule type" value="Genomic_DNA"/>
</dbReference>